<organism evidence="4 5">
    <name type="scientific">Amylibacter marinus</name>
    <dbReference type="NCBI Taxonomy" id="1475483"/>
    <lineage>
        <taxon>Bacteria</taxon>
        <taxon>Pseudomonadati</taxon>
        <taxon>Pseudomonadota</taxon>
        <taxon>Alphaproteobacteria</taxon>
        <taxon>Rhodobacterales</taxon>
        <taxon>Paracoccaceae</taxon>
        <taxon>Amylibacter</taxon>
    </lineage>
</organism>
<accession>A0ABQ5VRS7</accession>
<gene>
    <name evidence="4" type="ORF">GCM10007939_00760</name>
</gene>
<proteinExistence type="inferred from homology"/>
<dbReference type="Pfam" id="PF00437">
    <property type="entry name" value="T2SSE"/>
    <property type="match status" value="1"/>
</dbReference>
<feature type="region of interest" description="Disordered" evidence="2">
    <location>
        <begin position="1"/>
        <end position="43"/>
    </location>
</feature>
<evidence type="ECO:0000259" key="3">
    <source>
        <dbReference type="Pfam" id="PF00437"/>
    </source>
</evidence>
<comment type="caution">
    <text evidence="4">The sequence shown here is derived from an EMBL/GenBank/DDBJ whole genome shotgun (WGS) entry which is preliminary data.</text>
</comment>
<dbReference type="Gene3D" id="3.40.50.300">
    <property type="entry name" value="P-loop containing nucleotide triphosphate hydrolases"/>
    <property type="match status" value="1"/>
</dbReference>
<dbReference type="SUPFAM" id="SSF52540">
    <property type="entry name" value="P-loop containing nucleoside triphosphate hydrolases"/>
    <property type="match status" value="1"/>
</dbReference>
<dbReference type="PANTHER" id="PTHR30486:SF15">
    <property type="entry name" value="TYPE II_IV SECRETION SYSTEM ATPASE"/>
    <property type="match status" value="1"/>
</dbReference>
<dbReference type="Proteomes" id="UP001156694">
    <property type="component" value="Unassembled WGS sequence"/>
</dbReference>
<sequence>MFKRFNTERPNTSTPNLAPLETTKAAKAEPKAAPKAAVPDKALSRDEKRRIRLMEIRMQMHRRLLENLNLGAIETASDTDLKREISAITADGLADTGTVLSKDERLSLNQELFDEVTGLGPLEPLLKDDTINDILINGCKNIFIERAGILEPSDVVFSDENHLRRVIDKIVSAVGRRIDESTPYVDARLSDGSRFNAMVPPIAVDGALVSIRKFKQEKLSVDKLVSGGAFSEEMAAYLQAAVSCRLNILVSGGTGSGKTTTLNALSSFIDNNERIATIEDTAELQLQQDHIARMESRPANVEGNGEVSQRDLLKNALRMRPDRIIVGETRGDEVIDMLQAMNTGHDGSMTTIHANSGRDALVRVENMISMSGVEMPLRAMRAQISAAINIVVQIKRLQDGSRRMVSIAEVSGLEGEVITMQDIFVYQINGTRPDGTIEGRFVPTGLRSHFAQRFEQWGYGLPTSIFTKTAAQ</sequence>
<keyword evidence="5" id="KW-1185">Reference proteome</keyword>
<dbReference type="RefSeq" id="WP_284375037.1">
    <property type="nucleotide sequence ID" value="NZ_BSNN01000001.1"/>
</dbReference>
<feature type="domain" description="Bacterial type II secretion system protein E" evidence="3">
    <location>
        <begin position="117"/>
        <end position="397"/>
    </location>
</feature>
<dbReference type="InterPro" id="IPR001482">
    <property type="entry name" value="T2SS/T4SS_dom"/>
</dbReference>
<dbReference type="EMBL" id="BSNN01000001">
    <property type="protein sequence ID" value="GLQ33793.1"/>
    <property type="molecule type" value="Genomic_DNA"/>
</dbReference>
<reference evidence="5" key="1">
    <citation type="journal article" date="2019" name="Int. J. Syst. Evol. Microbiol.">
        <title>The Global Catalogue of Microorganisms (GCM) 10K type strain sequencing project: providing services to taxonomists for standard genome sequencing and annotation.</title>
        <authorList>
            <consortium name="The Broad Institute Genomics Platform"/>
            <consortium name="The Broad Institute Genome Sequencing Center for Infectious Disease"/>
            <person name="Wu L."/>
            <person name="Ma J."/>
        </authorList>
    </citation>
    <scope>NUCLEOTIDE SEQUENCE [LARGE SCALE GENOMIC DNA]</scope>
    <source>
        <strain evidence="5">NBRC 110140</strain>
    </source>
</reference>
<dbReference type="InterPro" id="IPR050921">
    <property type="entry name" value="T4SS_GSP_E_ATPase"/>
</dbReference>
<comment type="similarity">
    <text evidence="1">Belongs to the GSP E family.</text>
</comment>
<evidence type="ECO:0000313" key="4">
    <source>
        <dbReference type="EMBL" id="GLQ33793.1"/>
    </source>
</evidence>
<dbReference type="InterPro" id="IPR027417">
    <property type="entry name" value="P-loop_NTPase"/>
</dbReference>
<dbReference type="CDD" id="cd01130">
    <property type="entry name" value="VirB11-like_ATPase"/>
    <property type="match status" value="1"/>
</dbReference>
<dbReference type="Gene3D" id="3.30.450.380">
    <property type="match status" value="1"/>
</dbReference>
<evidence type="ECO:0000313" key="5">
    <source>
        <dbReference type="Proteomes" id="UP001156694"/>
    </source>
</evidence>
<evidence type="ECO:0000256" key="2">
    <source>
        <dbReference type="SAM" id="MobiDB-lite"/>
    </source>
</evidence>
<name>A0ABQ5VRS7_9RHOB</name>
<evidence type="ECO:0000256" key="1">
    <source>
        <dbReference type="ARBA" id="ARBA00006611"/>
    </source>
</evidence>
<dbReference type="PANTHER" id="PTHR30486">
    <property type="entry name" value="TWITCHING MOTILITY PROTEIN PILT"/>
    <property type="match status" value="1"/>
</dbReference>
<protein>
    <submittedName>
        <fullName evidence="4">Flp pilus assembly protein, ATPase CpaF</fullName>
    </submittedName>
</protein>